<proteinExistence type="inferred from homology"/>
<name>A0A0R2DHV5_9LACO</name>
<dbReference type="InterPro" id="IPR006146">
    <property type="entry name" value="5'-Nucleotdase_CS"/>
</dbReference>
<evidence type="ECO:0000313" key="6">
    <source>
        <dbReference type="Proteomes" id="UP000051378"/>
    </source>
</evidence>
<dbReference type="InterPro" id="IPR004843">
    <property type="entry name" value="Calcineurin-like_PHP"/>
</dbReference>
<dbReference type="RefSeq" id="WP_056974960.1">
    <property type="nucleotide sequence ID" value="NZ_AYZL01000020.1"/>
</dbReference>
<comment type="similarity">
    <text evidence="2">Belongs to the 5'-nucleotidase family.</text>
</comment>
<evidence type="ECO:0000256" key="2">
    <source>
        <dbReference type="RuleBase" id="RU362119"/>
    </source>
</evidence>
<dbReference type="PRINTS" id="PR01607">
    <property type="entry name" value="APYRASEFAMLY"/>
</dbReference>
<dbReference type="STRING" id="1423744.FC86_GL000748"/>
<dbReference type="Gene3D" id="3.60.21.10">
    <property type="match status" value="1"/>
</dbReference>
<dbReference type="AlphaFoldDB" id="A0A0R2DHV5"/>
<organism evidence="5 6">
    <name type="scientific">Holzapfeliella floricola DSM 23037 = JCM 16512</name>
    <dbReference type="NCBI Taxonomy" id="1423744"/>
    <lineage>
        <taxon>Bacteria</taxon>
        <taxon>Bacillati</taxon>
        <taxon>Bacillota</taxon>
        <taxon>Bacilli</taxon>
        <taxon>Lactobacillales</taxon>
        <taxon>Lactobacillaceae</taxon>
        <taxon>Holzapfeliella</taxon>
    </lineage>
</organism>
<keyword evidence="2" id="KW-0378">Hydrolase</keyword>
<evidence type="ECO:0000256" key="1">
    <source>
        <dbReference type="ARBA" id="ARBA00022729"/>
    </source>
</evidence>
<protein>
    <submittedName>
        <fullName evidence="5">2,3-cyclic-nucleotide 2-phosphodiesterase</fullName>
    </submittedName>
</protein>
<dbReference type="InterPro" id="IPR006179">
    <property type="entry name" value="5_nucleotidase/apyrase"/>
</dbReference>
<evidence type="ECO:0000259" key="4">
    <source>
        <dbReference type="Pfam" id="PF02872"/>
    </source>
</evidence>
<dbReference type="GO" id="GO:0030288">
    <property type="term" value="C:outer membrane-bounded periplasmic space"/>
    <property type="evidence" value="ECO:0007669"/>
    <property type="project" value="TreeGrafter"/>
</dbReference>
<reference evidence="5 6" key="1">
    <citation type="journal article" date="2015" name="Genome Announc.">
        <title>Expanding the biotechnology potential of lactobacilli through comparative genomics of 213 strains and associated genera.</title>
        <authorList>
            <person name="Sun Z."/>
            <person name="Harris H.M."/>
            <person name="McCann A."/>
            <person name="Guo C."/>
            <person name="Argimon S."/>
            <person name="Zhang W."/>
            <person name="Yang X."/>
            <person name="Jeffery I.B."/>
            <person name="Cooney J.C."/>
            <person name="Kagawa T.F."/>
            <person name="Liu W."/>
            <person name="Song Y."/>
            <person name="Salvetti E."/>
            <person name="Wrobel A."/>
            <person name="Rasinkangas P."/>
            <person name="Parkhill J."/>
            <person name="Rea M.C."/>
            <person name="O'Sullivan O."/>
            <person name="Ritari J."/>
            <person name="Douillard F.P."/>
            <person name="Paul Ross R."/>
            <person name="Yang R."/>
            <person name="Briner A.E."/>
            <person name="Felis G.E."/>
            <person name="de Vos W.M."/>
            <person name="Barrangou R."/>
            <person name="Klaenhammer T.R."/>
            <person name="Caufield P.W."/>
            <person name="Cui Y."/>
            <person name="Zhang H."/>
            <person name="O'Toole P.W."/>
        </authorList>
    </citation>
    <scope>NUCLEOTIDE SEQUENCE [LARGE SCALE GENOMIC DNA]</scope>
    <source>
        <strain evidence="5 6">DSM 23037</strain>
    </source>
</reference>
<dbReference type="InterPro" id="IPR029052">
    <property type="entry name" value="Metallo-depent_PP-like"/>
</dbReference>
<keyword evidence="1" id="KW-0732">Signal</keyword>
<dbReference type="GO" id="GO:0000166">
    <property type="term" value="F:nucleotide binding"/>
    <property type="evidence" value="ECO:0007669"/>
    <property type="project" value="UniProtKB-KW"/>
</dbReference>
<dbReference type="PANTHER" id="PTHR11575">
    <property type="entry name" value="5'-NUCLEOTIDASE-RELATED"/>
    <property type="match status" value="1"/>
</dbReference>
<dbReference type="SUPFAM" id="SSF56300">
    <property type="entry name" value="Metallo-dependent phosphatases"/>
    <property type="match status" value="1"/>
</dbReference>
<dbReference type="PATRIC" id="fig|1423744.4.peg.768"/>
<feature type="domain" description="5'-Nucleotidase C-terminal" evidence="4">
    <location>
        <begin position="327"/>
        <end position="480"/>
    </location>
</feature>
<dbReference type="SUPFAM" id="SSF55816">
    <property type="entry name" value="5'-nucleotidase (syn. UDP-sugar hydrolase), C-terminal domain"/>
    <property type="match status" value="1"/>
</dbReference>
<accession>A0A0R2DHV5</accession>
<dbReference type="OrthoDB" id="9801679at2"/>
<evidence type="ECO:0000313" key="5">
    <source>
        <dbReference type="EMBL" id="KRN03641.1"/>
    </source>
</evidence>
<sequence>MKLKLLLTSDSHGFIRPTTYQNRKITGDFGITKLATAFSQEEAKDDYDYLLKINNGDFIQGSALATYLNKKNTLSAIQRFNDVFNTIGFDATIVGNHEFNYGFDYLKQFINQDSQVLNANILNSETKQSAFGKPYQIYEQAGVKIGLLGLTTAYIPNWEQPQKIAGLQFESAYDMAKKWVPLLKQEADIVVVCYHGGFERDLQTGKPTEALTGENEGYQILTKIPGIDVLLTGHQHRQIAEVINGVAIIQPGYRAQFYGKVEVDFEKTQTGVKINDKKVELVPTQPFAESKAIVDLIKPLHQETEDFLDQKLGQVAGDFTISNPLQARIEGSHYIDLINQIQLTETKADLSATAILNDQAKGLPQFVTMRDILSNYPFPNTLAVIELTGQQLRNVLEHAATFFDLDDQNEIKINPAFCKPKPQLYNYDMFYPLDYTFDITQPYGKRVAKLNYQQQEVKPSDKFKVALSQYRAVGGGNYPHYGADAISYEVSTDMAELIAQYIKDNSPIKLPKHFDYKLKKA</sequence>
<comment type="caution">
    <text evidence="5">The sequence shown here is derived from an EMBL/GenBank/DDBJ whole genome shotgun (WGS) entry which is preliminary data.</text>
</comment>
<dbReference type="InterPro" id="IPR036907">
    <property type="entry name" value="5'-Nucleotdase_C_sf"/>
</dbReference>
<keyword evidence="2" id="KW-0547">Nucleotide-binding</keyword>
<evidence type="ECO:0000259" key="3">
    <source>
        <dbReference type="Pfam" id="PF00149"/>
    </source>
</evidence>
<keyword evidence="6" id="KW-1185">Reference proteome</keyword>
<dbReference type="GO" id="GO:0009166">
    <property type="term" value="P:nucleotide catabolic process"/>
    <property type="evidence" value="ECO:0007669"/>
    <property type="project" value="InterPro"/>
</dbReference>
<dbReference type="Pfam" id="PF00149">
    <property type="entry name" value="Metallophos"/>
    <property type="match status" value="1"/>
</dbReference>
<feature type="domain" description="Calcineurin-like phosphoesterase" evidence="3">
    <location>
        <begin position="4"/>
        <end position="237"/>
    </location>
</feature>
<dbReference type="Gene3D" id="3.90.780.10">
    <property type="entry name" value="5'-Nucleotidase, C-terminal domain"/>
    <property type="match status" value="1"/>
</dbReference>
<dbReference type="Pfam" id="PF02872">
    <property type="entry name" value="5_nucleotid_C"/>
    <property type="match status" value="1"/>
</dbReference>
<dbReference type="PROSITE" id="PS00786">
    <property type="entry name" value="5_NUCLEOTIDASE_2"/>
    <property type="match status" value="1"/>
</dbReference>
<dbReference type="Proteomes" id="UP000051378">
    <property type="component" value="Unassembled WGS sequence"/>
</dbReference>
<gene>
    <name evidence="5" type="ORF">FC86_GL000748</name>
</gene>
<dbReference type="GO" id="GO:0046872">
    <property type="term" value="F:metal ion binding"/>
    <property type="evidence" value="ECO:0007669"/>
    <property type="project" value="InterPro"/>
</dbReference>
<dbReference type="EMBL" id="AYZL01000020">
    <property type="protein sequence ID" value="KRN03641.1"/>
    <property type="molecule type" value="Genomic_DNA"/>
</dbReference>
<dbReference type="GO" id="GO:0016788">
    <property type="term" value="F:hydrolase activity, acting on ester bonds"/>
    <property type="evidence" value="ECO:0007669"/>
    <property type="project" value="InterPro"/>
</dbReference>
<dbReference type="PANTHER" id="PTHR11575:SF6">
    <property type="entry name" value="2',3'-CYCLIC-NUCLEOTIDE 2'-PHOSPHODIESTERASE_3'-NUCLEOTIDASE"/>
    <property type="match status" value="1"/>
</dbReference>
<dbReference type="InterPro" id="IPR008334">
    <property type="entry name" value="5'-Nucleotdase_C"/>
</dbReference>